<dbReference type="Pfam" id="PF00501">
    <property type="entry name" value="AMP-binding"/>
    <property type="match status" value="1"/>
</dbReference>
<evidence type="ECO:0000256" key="4">
    <source>
        <dbReference type="ARBA" id="ARBA00022840"/>
    </source>
</evidence>
<gene>
    <name evidence="10" type="primary">acs</name>
    <name evidence="6" type="synonym">acsA</name>
    <name evidence="10" type="ORF">C731_3991</name>
</gene>
<evidence type="ECO:0000259" key="8">
    <source>
        <dbReference type="Pfam" id="PF13193"/>
    </source>
</evidence>
<dbReference type="FunFam" id="3.40.50.12780:FF:000001">
    <property type="entry name" value="Acetyl-coenzyme A synthetase"/>
    <property type="match status" value="1"/>
</dbReference>
<dbReference type="SUPFAM" id="SSF56801">
    <property type="entry name" value="Acetyl-CoA synthetase-like"/>
    <property type="match status" value="1"/>
</dbReference>
<feature type="binding site" evidence="6">
    <location>
        <begin position="398"/>
        <end position="403"/>
    </location>
    <ligand>
        <name>ATP</name>
        <dbReference type="ChEBI" id="CHEBI:30616"/>
    </ligand>
</feature>
<dbReference type="InterPro" id="IPR000873">
    <property type="entry name" value="AMP-dep_synth/lig_dom"/>
</dbReference>
<dbReference type="PROSITE" id="PS00455">
    <property type="entry name" value="AMP_BINDING"/>
    <property type="match status" value="1"/>
</dbReference>
<evidence type="ECO:0000313" key="11">
    <source>
        <dbReference type="Proteomes" id="UP000006265"/>
    </source>
</evidence>
<evidence type="ECO:0000313" key="10">
    <source>
        <dbReference type="EMBL" id="EKF22007.1"/>
    </source>
</evidence>
<dbReference type="GO" id="GO:0005524">
    <property type="term" value="F:ATP binding"/>
    <property type="evidence" value="ECO:0007669"/>
    <property type="project" value="UniProtKB-KW"/>
</dbReference>
<keyword evidence="11" id="KW-1185">Reference proteome</keyword>
<evidence type="ECO:0000256" key="2">
    <source>
        <dbReference type="ARBA" id="ARBA00022598"/>
    </source>
</evidence>
<keyword evidence="5 6" id="KW-0007">Acetylation</keyword>
<keyword evidence="6" id="KW-0479">Metal-binding</keyword>
<proteinExistence type="inferred from homology"/>
<comment type="caution">
    <text evidence="10">The sequence shown here is derived from an EMBL/GenBank/DDBJ whole genome shotgun (WGS) entry which is preliminary data.</text>
</comment>
<evidence type="ECO:0000256" key="5">
    <source>
        <dbReference type="ARBA" id="ARBA00022990"/>
    </source>
</evidence>
<feature type="binding site" evidence="6">
    <location>
        <position position="518"/>
    </location>
    <ligand>
        <name>CoA</name>
        <dbReference type="ChEBI" id="CHEBI:57287"/>
    </ligand>
</feature>
<dbReference type="HAMAP" id="MF_01123">
    <property type="entry name" value="Ac_CoA_synth"/>
    <property type="match status" value="1"/>
</dbReference>
<evidence type="ECO:0000256" key="6">
    <source>
        <dbReference type="HAMAP-Rule" id="MF_01123"/>
    </source>
</evidence>
<evidence type="ECO:0000256" key="1">
    <source>
        <dbReference type="ARBA" id="ARBA00006432"/>
    </source>
</evidence>
<feature type="binding site" evidence="6">
    <location>
        <position position="537"/>
    </location>
    <ligand>
        <name>Mg(2+)</name>
        <dbReference type="ChEBI" id="CHEBI:18420"/>
    </ligand>
</feature>
<protein>
    <recommendedName>
        <fullName evidence="6">Acetyl-coenzyme A synthetase</fullName>
        <shortName evidence="6">AcCoA synthetase</shortName>
        <shortName evidence="6">Acs</shortName>
        <ecNumber evidence="6">6.2.1.1</ecNumber>
    </recommendedName>
    <alternativeName>
        <fullName evidence="6">Acetate--CoA ligase</fullName>
    </alternativeName>
    <alternativeName>
        <fullName evidence="6">Acyl-activating enzyme</fullName>
    </alternativeName>
</protein>
<dbReference type="EMBL" id="AMRA01000106">
    <property type="protein sequence ID" value="EKF22007.1"/>
    <property type="molecule type" value="Genomic_DNA"/>
</dbReference>
<comment type="function">
    <text evidence="6">Catalyzes the conversion of acetate into acetyl-CoA (AcCoA), an essential intermediate at the junction of anabolic and catabolic pathways. AcsA undergoes a two-step reaction. In the first half reaction, AcsA combines acetate with ATP to form acetyl-adenylate (AcAMP) intermediate. In the second half reaction, it can then transfer the acetyl group from AcAMP to the sulfhydryl group of CoA, forming the product AcCoA.</text>
</comment>
<dbReference type="GO" id="GO:0003987">
    <property type="term" value="F:acetate-CoA ligase activity"/>
    <property type="evidence" value="ECO:0007669"/>
    <property type="project" value="UniProtKB-UniRule"/>
</dbReference>
<dbReference type="AlphaFoldDB" id="K5BD53"/>
<dbReference type="InterPro" id="IPR032387">
    <property type="entry name" value="ACAS_N"/>
</dbReference>
<evidence type="ECO:0000259" key="9">
    <source>
        <dbReference type="Pfam" id="PF16177"/>
    </source>
</evidence>
<comment type="caution">
    <text evidence="6">Lacks conserved residue(s) required for the propagation of feature annotation.</text>
</comment>
<evidence type="ECO:0000256" key="3">
    <source>
        <dbReference type="ARBA" id="ARBA00022741"/>
    </source>
</evidence>
<dbReference type="eggNOG" id="COG0365">
    <property type="taxonomic scope" value="Bacteria"/>
</dbReference>
<feature type="binding site" evidence="6">
    <location>
        <position position="521"/>
    </location>
    <ligand>
        <name>ATP</name>
        <dbReference type="ChEBI" id="CHEBI:30616"/>
    </ligand>
</feature>
<keyword evidence="4 6" id="KW-0067">ATP-binding</keyword>
<dbReference type="NCBIfam" id="NF001208">
    <property type="entry name" value="PRK00174.1"/>
    <property type="match status" value="1"/>
</dbReference>
<comment type="similarity">
    <text evidence="1 6">Belongs to the ATP-dependent AMP-binding enzyme family.</text>
</comment>
<accession>K5BD53</accession>
<dbReference type="Proteomes" id="UP000006265">
    <property type="component" value="Unassembled WGS sequence"/>
</dbReference>
<dbReference type="GO" id="GO:0019427">
    <property type="term" value="P:acetyl-CoA biosynthetic process from acetate"/>
    <property type="evidence" value="ECO:0007669"/>
    <property type="project" value="UniProtKB-UniRule"/>
</dbReference>
<keyword evidence="3 6" id="KW-0547">Nucleotide-binding</keyword>
<organism evidence="10 11">
    <name type="scientific">Mycolicibacterium hassiacum (strain DSM 44199 / CIP 105218 / JCM 12690 / 3849)</name>
    <name type="common">Mycobacterium hassiacum</name>
    <dbReference type="NCBI Taxonomy" id="1122247"/>
    <lineage>
        <taxon>Bacteria</taxon>
        <taxon>Bacillati</taxon>
        <taxon>Actinomycetota</taxon>
        <taxon>Actinomycetes</taxon>
        <taxon>Mycobacteriales</taxon>
        <taxon>Mycobacteriaceae</taxon>
        <taxon>Mycolicibacterium</taxon>
    </lineage>
</organism>
<feature type="binding site" evidence="6">
    <location>
        <position position="510"/>
    </location>
    <ligand>
        <name>ATP</name>
        <dbReference type="ChEBI" id="CHEBI:30616"/>
    </ligand>
</feature>
<feature type="domain" description="AMP-binding enzyme C-terminal" evidence="8">
    <location>
        <begin position="526"/>
        <end position="605"/>
    </location>
</feature>
<dbReference type="NCBIfam" id="TIGR02188">
    <property type="entry name" value="Ac_CoA_lig_AcsA"/>
    <property type="match status" value="1"/>
</dbReference>
<dbReference type="GO" id="GO:0016208">
    <property type="term" value="F:AMP binding"/>
    <property type="evidence" value="ECO:0007669"/>
    <property type="project" value="InterPro"/>
</dbReference>
<feature type="binding site" evidence="6">
    <location>
        <position position="298"/>
    </location>
    <ligand>
        <name>CoA</name>
        <dbReference type="ChEBI" id="CHEBI:57287"/>
    </ligand>
</feature>
<dbReference type="EC" id="6.2.1.1" evidence="6"/>
<feature type="modified residue" description="N6-acetyllysine" evidence="6">
    <location>
        <position position="605"/>
    </location>
</feature>
<dbReference type="Gene3D" id="3.40.50.12780">
    <property type="entry name" value="N-terminal domain of ligase-like"/>
    <property type="match status" value="1"/>
</dbReference>
<feature type="domain" description="Acetyl-coenzyme A synthetase N-terminal" evidence="9">
    <location>
        <begin position="16"/>
        <end position="69"/>
    </location>
</feature>
<feature type="binding site" evidence="6">
    <location>
        <begin position="374"/>
        <end position="376"/>
    </location>
    <ligand>
        <name>ATP</name>
        <dbReference type="ChEBI" id="CHEBI:30616"/>
    </ligand>
</feature>
<evidence type="ECO:0000259" key="7">
    <source>
        <dbReference type="Pfam" id="PF00501"/>
    </source>
</evidence>
<comment type="PTM">
    <text evidence="6">Acetylated. Deacetylation by the SIR2-homolog deacetylase activates the enzyme.</text>
</comment>
<dbReference type="InterPro" id="IPR020845">
    <property type="entry name" value="AMP-binding_CS"/>
</dbReference>
<comment type="catalytic activity">
    <reaction evidence="6">
        <text>acetate + ATP + CoA = acetyl-CoA + AMP + diphosphate</text>
        <dbReference type="Rhea" id="RHEA:23176"/>
        <dbReference type="ChEBI" id="CHEBI:30089"/>
        <dbReference type="ChEBI" id="CHEBI:30616"/>
        <dbReference type="ChEBI" id="CHEBI:33019"/>
        <dbReference type="ChEBI" id="CHEBI:57287"/>
        <dbReference type="ChEBI" id="CHEBI:57288"/>
        <dbReference type="ChEBI" id="CHEBI:456215"/>
        <dbReference type="EC" id="6.2.1.1"/>
    </reaction>
</comment>
<dbReference type="Pfam" id="PF13193">
    <property type="entry name" value="AMP-binding_C"/>
    <property type="match status" value="1"/>
</dbReference>
<feature type="binding site" evidence="6">
    <location>
        <position position="534"/>
    </location>
    <ligand>
        <name>Mg(2+)</name>
        <dbReference type="ChEBI" id="CHEBI:18420"/>
    </ligand>
</feature>
<keyword evidence="6" id="KW-0460">Magnesium</keyword>
<dbReference type="InterPro" id="IPR011904">
    <property type="entry name" value="Ac_CoA_lig"/>
</dbReference>
<reference evidence="10 11" key="1">
    <citation type="journal article" date="2012" name="J. Bacteriol.">
        <title>Genome sequence of Mycobacterium hassiacum DSM 44199, a rare source of heat-stable mycobacterial proteins.</title>
        <authorList>
            <person name="Tiago I."/>
            <person name="Maranha A."/>
            <person name="Mendes V."/>
            <person name="Alarico S."/>
            <person name="Moynihan P.J."/>
            <person name="Clarke A.J."/>
            <person name="Macedo-Ribeiro S."/>
            <person name="Pereira P.J."/>
            <person name="Empadinhas N."/>
        </authorList>
    </citation>
    <scope>NUCLEOTIDE SEQUENCE [LARGE SCALE GENOMIC DNA]</scope>
    <source>
        <strain evidence="11">DSM 44199 / CIP 105218 / JCM 12690 / 3849</strain>
    </source>
</reference>
<sequence length="639" mass="70832">MFPPSPEFAAQANATEELYREAERDRLAFWARQANRLAWDTPFTEVLDWSDAPFAKWFVGGKLNVAYNCVDRHVEAGLGDRVAILWEGEPGDSRRITYAELKDEVCRAANFLTELGLVAGDRVAIYMPMLPEAIVAMLACARLGILHSVVFAGFSASALAARVQDAEAKLVITADGQFRRGQAVSLKESVDEALKDQPSVEHVLVVRRTGIDTPWTEGRDLWWHDTVAKASPQHTPEAFDSEHPLFLLYTSGTTGKPKGIIHTSGGYLTQVSYTHYYVFDLKPETDVYWCTADIGWVTGHSYIVYGPLSNAATQVVYEGTPNTPNEHRHFEIIEKYGVTIYYTAPTLVRMFMKWGREFPDAHDLSSLRLLGSVGEPINPEAWLWYRDAFGGNRTPIVDTWWQTETGAIMISPLPGISKCKPGSAMRPLPGISARVVDDEGNDLVPGADEQEHVTGYLVLDQPWPAMLRGIWGDPERYKQTYWSRYAEQGWYFAGDGARIDSDGAIWLLGRIDDVMNVSGHRISTTEVESALVGHAGVAEAAVVGASDETTGQAICAFVILESHAKNAGDEIVEELREQVAKEIGKIARPREIHVVPELPKTRSGKIMRRLLRDVAEGRELGDTSTLVDPSVFEAIRAAK</sequence>
<feature type="binding site" evidence="6">
    <location>
        <begin position="179"/>
        <end position="182"/>
    </location>
    <ligand>
        <name>CoA</name>
        <dbReference type="ChEBI" id="CHEBI:57287"/>
    </ligand>
</feature>
<dbReference type="PATRIC" id="fig|1122247.3.peg.3827"/>
<dbReference type="STRING" id="1122247.GCA_000379865_01771"/>
<feature type="binding site" evidence="6">
    <location>
        <position position="532"/>
    </location>
    <ligand>
        <name>Mg(2+)</name>
        <dbReference type="ChEBI" id="CHEBI:18420"/>
    </ligand>
</feature>
<dbReference type="InterPro" id="IPR042099">
    <property type="entry name" value="ANL_N_sf"/>
</dbReference>
<dbReference type="Pfam" id="PF16177">
    <property type="entry name" value="ACAS_N"/>
    <property type="match status" value="1"/>
</dbReference>
<name>K5BD53_MYCHD</name>
<dbReference type="GO" id="GO:0046872">
    <property type="term" value="F:metal ion binding"/>
    <property type="evidence" value="ECO:0007669"/>
    <property type="project" value="UniProtKB-KW"/>
</dbReference>
<dbReference type="InterPro" id="IPR045851">
    <property type="entry name" value="AMP-bd_C_sf"/>
</dbReference>
<feature type="binding site" evidence="6">
    <location>
        <position position="322"/>
    </location>
    <ligand>
        <name>CoA</name>
        <dbReference type="ChEBI" id="CHEBI:57287"/>
    </ligand>
</feature>
<feature type="binding site" evidence="6">
    <location>
        <position position="495"/>
    </location>
    <ligand>
        <name>ATP</name>
        <dbReference type="ChEBI" id="CHEBI:30616"/>
    </ligand>
</feature>
<dbReference type="PANTHER" id="PTHR24095:SF14">
    <property type="entry name" value="ACETYL-COENZYME A SYNTHETASE 1"/>
    <property type="match status" value="1"/>
</dbReference>
<dbReference type="InterPro" id="IPR025110">
    <property type="entry name" value="AMP-bd_C"/>
</dbReference>
<dbReference type="GO" id="GO:0005829">
    <property type="term" value="C:cytosol"/>
    <property type="evidence" value="ECO:0007669"/>
    <property type="project" value="TreeGrafter"/>
</dbReference>
<comment type="cofactor">
    <cofactor evidence="6">
        <name>Mg(2+)</name>
        <dbReference type="ChEBI" id="CHEBI:18420"/>
    </cofactor>
</comment>
<dbReference type="Gene3D" id="3.30.300.30">
    <property type="match status" value="1"/>
</dbReference>
<dbReference type="CDD" id="cd05966">
    <property type="entry name" value="ACS"/>
    <property type="match status" value="1"/>
</dbReference>
<keyword evidence="2 6" id="KW-0436">Ligase</keyword>
<dbReference type="PANTHER" id="PTHR24095">
    <property type="entry name" value="ACETYL-COENZYME A SYNTHETASE"/>
    <property type="match status" value="1"/>
</dbReference>
<feature type="domain" description="AMP-dependent synthetase/ligase" evidence="7">
    <location>
        <begin position="77"/>
        <end position="471"/>
    </location>
</feature>